<name>A0ABP4BXE6_9ACTN</name>
<comment type="caution">
    <text evidence="4">The sequence shown here is derived from an EMBL/GenBank/DDBJ whole genome shotgun (WGS) entry which is preliminary data.</text>
</comment>
<dbReference type="Proteomes" id="UP001500542">
    <property type="component" value="Unassembled WGS sequence"/>
</dbReference>
<dbReference type="PANTHER" id="PTHR43094">
    <property type="entry name" value="AMINOTRANSFERASE"/>
    <property type="match status" value="1"/>
</dbReference>
<evidence type="ECO:0000256" key="1">
    <source>
        <dbReference type="ARBA" id="ARBA00008954"/>
    </source>
</evidence>
<accession>A0ABP4BXE6</accession>
<proteinExistence type="inferred from homology"/>
<evidence type="ECO:0000313" key="5">
    <source>
        <dbReference type="Proteomes" id="UP001500542"/>
    </source>
</evidence>
<dbReference type="GO" id="GO:0008483">
    <property type="term" value="F:transaminase activity"/>
    <property type="evidence" value="ECO:0007669"/>
    <property type="project" value="UniProtKB-KW"/>
</dbReference>
<keyword evidence="4" id="KW-0032">Aminotransferase</keyword>
<gene>
    <name evidence="4" type="ORF">GCM10009554_62050</name>
</gene>
<keyword evidence="2 3" id="KW-0663">Pyridoxal phosphate</keyword>
<dbReference type="NCBIfam" id="NF041821">
    <property type="entry name" value="daptide_amino"/>
    <property type="match status" value="1"/>
</dbReference>
<dbReference type="Pfam" id="PF00202">
    <property type="entry name" value="Aminotran_3"/>
    <property type="match status" value="1"/>
</dbReference>
<keyword evidence="4" id="KW-0808">Transferase</keyword>
<organism evidence="4 5">
    <name type="scientific">Kribbella koreensis</name>
    <dbReference type="NCBI Taxonomy" id="57909"/>
    <lineage>
        <taxon>Bacteria</taxon>
        <taxon>Bacillati</taxon>
        <taxon>Actinomycetota</taxon>
        <taxon>Actinomycetes</taxon>
        <taxon>Propionibacteriales</taxon>
        <taxon>Kribbellaceae</taxon>
        <taxon>Kribbella</taxon>
    </lineage>
</organism>
<dbReference type="PANTHER" id="PTHR43094:SF1">
    <property type="entry name" value="AMINOTRANSFERASE CLASS-III"/>
    <property type="match status" value="1"/>
</dbReference>
<dbReference type="PROSITE" id="PS00600">
    <property type="entry name" value="AA_TRANSFER_CLASS_3"/>
    <property type="match status" value="1"/>
</dbReference>
<dbReference type="InterPro" id="IPR015421">
    <property type="entry name" value="PyrdxlP-dep_Trfase_major"/>
</dbReference>
<dbReference type="InterPro" id="IPR015424">
    <property type="entry name" value="PyrdxlP-dep_Trfase"/>
</dbReference>
<dbReference type="Gene3D" id="3.90.1150.10">
    <property type="entry name" value="Aspartate Aminotransferase, domain 1"/>
    <property type="match status" value="1"/>
</dbReference>
<sequence length="413" mass="43738">MLPTGSVLIPGLSRVTESRPPSAVAVAAKGLEVRFSDGSTCLDGASGLWNVMFGHANPRVNRAVTEALETAGYLKCFETSNSYAEDAASALIAECPAFRAVIFSTSGASANDLALKLVRQYAHHTGRPQRNGVVALNGSWHGLTFGAFSLTGEQLGQSMYGVDRRFVVHCQPNDADQLAALFEKNGDRIAAVFVEPVLGSGVVELRQDFLDVLEQLRARHEFLVVADEVTTGFWRTGPFLASSRWSFDPDIVILSKALTNGTCAASAVLLGPRLHDALQDADAVIAHAETQAGTPPSCAAITAVLAEGAALDAVHRANQLSQALEERLTALAKSHPAVASFNGLGAMYAVEIHDLDGTDSSALAAIRDCGALVHKSPGGIQLMPSLMYTDDDLHRLFESISAGLSRWQSSARS</sequence>
<dbReference type="Gene3D" id="3.40.640.10">
    <property type="entry name" value="Type I PLP-dependent aspartate aminotransferase-like (Major domain)"/>
    <property type="match status" value="1"/>
</dbReference>
<dbReference type="InterPro" id="IPR049691">
    <property type="entry name" value="Daptide_aminotransferase"/>
</dbReference>
<keyword evidence="5" id="KW-1185">Reference proteome</keyword>
<evidence type="ECO:0000313" key="4">
    <source>
        <dbReference type="EMBL" id="GAA0955101.1"/>
    </source>
</evidence>
<dbReference type="InterPro" id="IPR015422">
    <property type="entry name" value="PyrdxlP-dep_Trfase_small"/>
</dbReference>
<dbReference type="InterPro" id="IPR005814">
    <property type="entry name" value="Aminotrans_3"/>
</dbReference>
<evidence type="ECO:0000256" key="3">
    <source>
        <dbReference type="RuleBase" id="RU003560"/>
    </source>
</evidence>
<protein>
    <submittedName>
        <fullName evidence="4">Aspartate aminotransferase family protein</fullName>
    </submittedName>
</protein>
<comment type="similarity">
    <text evidence="1 3">Belongs to the class-III pyridoxal-phosphate-dependent aminotransferase family.</text>
</comment>
<dbReference type="EMBL" id="BAAAHK010000017">
    <property type="protein sequence ID" value="GAA0955101.1"/>
    <property type="molecule type" value="Genomic_DNA"/>
</dbReference>
<dbReference type="InterPro" id="IPR049704">
    <property type="entry name" value="Aminotrans_3_PPA_site"/>
</dbReference>
<dbReference type="SUPFAM" id="SSF53383">
    <property type="entry name" value="PLP-dependent transferases"/>
    <property type="match status" value="1"/>
</dbReference>
<reference evidence="5" key="1">
    <citation type="journal article" date="2019" name="Int. J. Syst. Evol. Microbiol.">
        <title>The Global Catalogue of Microorganisms (GCM) 10K type strain sequencing project: providing services to taxonomists for standard genome sequencing and annotation.</title>
        <authorList>
            <consortium name="The Broad Institute Genomics Platform"/>
            <consortium name="The Broad Institute Genome Sequencing Center for Infectious Disease"/>
            <person name="Wu L."/>
            <person name="Ma J."/>
        </authorList>
    </citation>
    <scope>NUCLEOTIDE SEQUENCE [LARGE SCALE GENOMIC DNA]</scope>
    <source>
        <strain evidence="5">JCM 10977</strain>
    </source>
</reference>
<evidence type="ECO:0000256" key="2">
    <source>
        <dbReference type="ARBA" id="ARBA00022898"/>
    </source>
</evidence>